<keyword evidence="1" id="KW-0472">Membrane</keyword>
<sequence length="53" mass="5562">MVAIARAVSRAFTSTERSPELEGLEQIVLLCGVGLLVSVLLMSDGVDLSPGLF</sequence>
<accession>A0A7W7Z3X6</accession>
<evidence type="ECO:0000313" key="3">
    <source>
        <dbReference type="Proteomes" id="UP000542353"/>
    </source>
</evidence>
<evidence type="ECO:0000256" key="1">
    <source>
        <dbReference type="SAM" id="Phobius"/>
    </source>
</evidence>
<dbReference type="RefSeq" id="WP_184257516.1">
    <property type="nucleotide sequence ID" value="NZ_JACHIH010000012.1"/>
</dbReference>
<dbReference type="EMBL" id="JACHIH010000012">
    <property type="protein sequence ID" value="MBB5047566.1"/>
    <property type="molecule type" value="Genomic_DNA"/>
</dbReference>
<comment type="caution">
    <text evidence="2">The sequence shown here is derived from an EMBL/GenBank/DDBJ whole genome shotgun (WGS) entry which is preliminary data.</text>
</comment>
<protein>
    <submittedName>
        <fullName evidence="2">Uncharacterized protein</fullName>
    </submittedName>
</protein>
<name>A0A7W7Z3X6_9BRAD</name>
<feature type="transmembrane region" description="Helical" evidence="1">
    <location>
        <begin position="27"/>
        <end position="43"/>
    </location>
</feature>
<reference evidence="2 3" key="1">
    <citation type="submission" date="2020-08" db="EMBL/GenBank/DDBJ databases">
        <title>Genomic Encyclopedia of Type Strains, Phase IV (KMG-IV): sequencing the most valuable type-strain genomes for metagenomic binning, comparative biology and taxonomic classification.</title>
        <authorList>
            <person name="Goeker M."/>
        </authorList>
    </citation>
    <scope>NUCLEOTIDE SEQUENCE [LARGE SCALE GENOMIC DNA]</scope>
    <source>
        <strain evidence="2 3">DSM 12706</strain>
    </source>
</reference>
<dbReference type="AlphaFoldDB" id="A0A7W7Z3X6"/>
<keyword evidence="1" id="KW-1133">Transmembrane helix</keyword>
<proteinExistence type="predicted"/>
<organism evidence="2 3">
    <name type="scientific">Rhodopseudomonas rhenobacensis</name>
    <dbReference type="NCBI Taxonomy" id="87461"/>
    <lineage>
        <taxon>Bacteria</taxon>
        <taxon>Pseudomonadati</taxon>
        <taxon>Pseudomonadota</taxon>
        <taxon>Alphaproteobacteria</taxon>
        <taxon>Hyphomicrobiales</taxon>
        <taxon>Nitrobacteraceae</taxon>
        <taxon>Rhodopseudomonas</taxon>
    </lineage>
</organism>
<evidence type="ECO:0000313" key="2">
    <source>
        <dbReference type="EMBL" id="MBB5047566.1"/>
    </source>
</evidence>
<keyword evidence="3" id="KW-1185">Reference proteome</keyword>
<gene>
    <name evidence="2" type="ORF">HNR60_002323</name>
</gene>
<dbReference type="Proteomes" id="UP000542353">
    <property type="component" value="Unassembled WGS sequence"/>
</dbReference>
<keyword evidence="1" id="KW-0812">Transmembrane</keyword>